<accession>A0A4U1J960</accession>
<evidence type="ECO:0000313" key="4">
    <source>
        <dbReference type="Proteomes" id="UP000309215"/>
    </source>
</evidence>
<protein>
    <submittedName>
        <fullName evidence="3">DUF2169 domain-containing protein</fullName>
    </submittedName>
</protein>
<feature type="compositionally biased region" description="Low complexity" evidence="1">
    <location>
        <begin position="406"/>
        <end position="419"/>
    </location>
</feature>
<sequence>MEVVSLSPLPVASMIWQSGPGAWTLTFVAKATCQIQPGKSPLAPAQEPVHEEDSHWDDDDARSLFAASDLAPLKARIDVMLVGSAFAPQGQPVRSLFARLIVGDLDKSIEVHQDRTFTADGALVEGQRFSRMSLAYERAAGGPETTNPVGVRLDVRDSFGRMKLPNLQPPGLLVSSPSTPIAPVGFGPVAPGWPLRRGKLGRYAASFTPHSLIAAPLPEDLDRSFFNAAPGDQQLAELAEDARIVLENMHPQIPRLVTNLPGLRPRAVLEGRGGAHVLPLACDTLWIDTDRQIATLTFRGRIQLERLEEPGRIVVTLEEATNVVAIAPAVPGRPVGPETVVPPPPKPRAATMTMIAADDEGIDTVIPTDLRGGAAPRQTGALPFVKAAAPAHNIADERTTQSGGLPFAAAGAPPAQPRAIWDERTTPSGGLPFAKPGQNAQSWSPVPPAPQAPQAPPPPPARSSSPGFRAQSMPGQPPAAPPSPVVAPVVAPAPPAPVQPPPPVPRGSQPGGATRPADDSVWGAGISRGETPAGPSIGQVVVAATAAAQATRDDATAGVLGASNAAAGPSNATAAAGKREDGRLPATAFGVGVRPSGRLDVRDVVHLIWYNPESVARICRVPVWRAILDEMEDEAADESLNDPAPTKDPIIVEDTRDIFEILSRGASQDVDQLEAELGAAVRPGNKFVPSLLLLAGELSFPFDERKTLEAAIAVATPIAGADEGLKTALREAREFLTSPEQLCPAPIVEGYTARIREAYQRGRRALGPDALDMQMERALIEGRHYQKRQVLGMSAIRAHLHTSTGTGARPAPVYLPDDIAKKLPLFQKFRARLLVELYFQEDQYEPHPAALKALSIGRVQSSIDRR</sequence>
<name>A0A4U1J960_9BACT</name>
<feature type="region of interest" description="Disordered" evidence="1">
    <location>
        <begin position="398"/>
        <end position="535"/>
    </location>
</feature>
<organism evidence="3 4">
    <name type="scientific">Polyangium fumosum</name>
    <dbReference type="NCBI Taxonomy" id="889272"/>
    <lineage>
        <taxon>Bacteria</taxon>
        <taxon>Pseudomonadati</taxon>
        <taxon>Myxococcota</taxon>
        <taxon>Polyangia</taxon>
        <taxon>Polyangiales</taxon>
        <taxon>Polyangiaceae</taxon>
        <taxon>Polyangium</taxon>
    </lineage>
</organism>
<dbReference type="AlphaFoldDB" id="A0A4U1J960"/>
<comment type="caution">
    <text evidence="3">The sequence shown here is derived from an EMBL/GenBank/DDBJ whole genome shotgun (WGS) entry which is preliminary data.</text>
</comment>
<feature type="compositionally biased region" description="Pro residues" evidence="1">
    <location>
        <begin position="445"/>
        <end position="461"/>
    </location>
</feature>
<evidence type="ECO:0000313" key="3">
    <source>
        <dbReference type="EMBL" id="TKD04495.1"/>
    </source>
</evidence>
<keyword evidence="4" id="KW-1185">Reference proteome</keyword>
<reference evidence="3 4" key="1">
    <citation type="submission" date="2019-04" db="EMBL/GenBank/DDBJ databases">
        <authorList>
            <person name="Li Y."/>
            <person name="Wang J."/>
        </authorList>
    </citation>
    <scope>NUCLEOTIDE SEQUENCE [LARGE SCALE GENOMIC DNA]</scope>
    <source>
        <strain evidence="3 4">DSM 14668</strain>
    </source>
</reference>
<dbReference type="InterPro" id="IPR018683">
    <property type="entry name" value="DUF2169"/>
</dbReference>
<evidence type="ECO:0000256" key="1">
    <source>
        <dbReference type="SAM" id="MobiDB-lite"/>
    </source>
</evidence>
<dbReference type="Pfam" id="PF09937">
    <property type="entry name" value="DUF2169"/>
    <property type="match status" value="1"/>
</dbReference>
<feature type="domain" description="DUF2169" evidence="2">
    <location>
        <begin position="23"/>
        <end position="299"/>
    </location>
</feature>
<dbReference type="Proteomes" id="UP000309215">
    <property type="component" value="Unassembled WGS sequence"/>
</dbReference>
<dbReference type="OrthoDB" id="5290767at2"/>
<gene>
    <name evidence="3" type="ORF">E8A74_23075</name>
</gene>
<dbReference type="EMBL" id="SSMQ01000024">
    <property type="protein sequence ID" value="TKD04495.1"/>
    <property type="molecule type" value="Genomic_DNA"/>
</dbReference>
<proteinExistence type="predicted"/>
<dbReference type="RefSeq" id="WP_136931220.1">
    <property type="nucleotide sequence ID" value="NZ_SSMQ01000024.1"/>
</dbReference>
<evidence type="ECO:0000259" key="2">
    <source>
        <dbReference type="Pfam" id="PF09937"/>
    </source>
</evidence>
<feature type="compositionally biased region" description="Pro residues" evidence="1">
    <location>
        <begin position="475"/>
        <end position="505"/>
    </location>
</feature>